<evidence type="ECO:0000256" key="6">
    <source>
        <dbReference type="ARBA" id="ARBA00023008"/>
    </source>
</evidence>
<evidence type="ECO:0000259" key="13">
    <source>
        <dbReference type="PROSITE" id="PS50937"/>
    </source>
</evidence>
<evidence type="ECO:0000256" key="10">
    <source>
        <dbReference type="ARBA" id="ARBA00023163"/>
    </source>
</evidence>
<keyword evidence="8" id="KW-0238">DNA-binding</keyword>
<dbReference type="SMART" id="SM00422">
    <property type="entry name" value="HTH_MERR"/>
    <property type="match status" value="1"/>
</dbReference>
<dbReference type="InterPro" id="IPR011789">
    <property type="entry name" value="CueR"/>
</dbReference>
<evidence type="ECO:0000256" key="9">
    <source>
        <dbReference type="ARBA" id="ARBA00023159"/>
    </source>
</evidence>
<evidence type="ECO:0000256" key="1">
    <source>
        <dbReference type="ARBA" id="ARBA00004496"/>
    </source>
</evidence>
<dbReference type="CDD" id="cd01108">
    <property type="entry name" value="HTH_CueR"/>
    <property type="match status" value="1"/>
</dbReference>
<dbReference type="InterPro" id="IPR009061">
    <property type="entry name" value="DNA-bd_dom_put_sf"/>
</dbReference>
<keyword evidence="4" id="KW-0963">Cytoplasm</keyword>
<evidence type="ECO:0000256" key="7">
    <source>
        <dbReference type="ARBA" id="ARBA00023015"/>
    </source>
</evidence>
<keyword evidence="10" id="KW-0804">Transcription</keyword>
<dbReference type="NCBIfam" id="TIGR02044">
    <property type="entry name" value="CueR"/>
    <property type="match status" value="1"/>
</dbReference>
<sequence>MSLPQGTQMNIGTASKLTGLSSKSIRLYEEKGVITPPYRSDSGYREYSDTHIQELNLVARAKSAGFSLAECKEFVQLANNPTRKSSEVKQRAKEKLEEIDLKLRQLTEIRDQLSQWVDACPGDTNADCPIIDELTK</sequence>
<dbReference type="Pfam" id="PF13411">
    <property type="entry name" value="MerR_1"/>
    <property type="match status" value="1"/>
</dbReference>
<evidence type="ECO:0000256" key="8">
    <source>
        <dbReference type="ARBA" id="ARBA00023125"/>
    </source>
</evidence>
<dbReference type="PROSITE" id="PS00552">
    <property type="entry name" value="HTH_MERR_1"/>
    <property type="match status" value="1"/>
</dbReference>
<accession>A0ABN8E1W0</accession>
<keyword evidence="7" id="KW-0805">Transcription regulation</keyword>
<evidence type="ECO:0000256" key="4">
    <source>
        <dbReference type="ARBA" id="ARBA00022490"/>
    </source>
</evidence>
<feature type="domain" description="HTH merR-type" evidence="13">
    <location>
        <begin position="8"/>
        <end position="77"/>
    </location>
</feature>
<evidence type="ECO:0000256" key="5">
    <source>
        <dbReference type="ARBA" id="ARBA00022723"/>
    </source>
</evidence>
<dbReference type="Proteomes" id="UP000838748">
    <property type="component" value="Unassembled WGS sequence"/>
</dbReference>
<organism evidence="14 15">
    <name type="scientific">Vibrio marisflavi CECT 7928</name>
    <dbReference type="NCBI Taxonomy" id="634439"/>
    <lineage>
        <taxon>Bacteria</taxon>
        <taxon>Pseudomonadati</taxon>
        <taxon>Pseudomonadota</taxon>
        <taxon>Gammaproteobacteria</taxon>
        <taxon>Vibrionales</taxon>
        <taxon>Vibrionaceae</taxon>
        <taxon>Vibrio</taxon>
    </lineage>
</organism>
<dbReference type="InterPro" id="IPR047057">
    <property type="entry name" value="MerR_fam"/>
</dbReference>
<evidence type="ECO:0000256" key="11">
    <source>
        <dbReference type="ARBA" id="ARBA00031472"/>
    </source>
</evidence>
<dbReference type="PRINTS" id="PR00040">
    <property type="entry name" value="HTHMERR"/>
</dbReference>
<dbReference type="InterPro" id="IPR000551">
    <property type="entry name" value="MerR-type_HTH_dom"/>
</dbReference>
<keyword evidence="9" id="KW-0010">Activator</keyword>
<evidence type="ECO:0000313" key="14">
    <source>
        <dbReference type="EMBL" id="CAH0536935.1"/>
    </source>
</evidence>
<keyword evidence="6" id="KW-0186">Copper</keyword>
<comment type="subunit">
    <text evidence="2">Homodimer.</text>
</comment>
<dbReference type="Gene3D" id="1.10.1660.10">
    <property type="match status" value="1"/>
</dbReference>
<dbReference type="PROSITE" id="PS50937">
    <property type="entry name" value="HTH_MERR_2"/>
    <property type="match status" value="1"/>
</dbReference>
<keyword evidence="15" id="KW-1185">Reference proteome</keyword>
<dbReference type="PANTHER" id="PTHR30204:SF16">
    <property type="entry name" value="HTH-TYPE TRANSCRIPTIONAL REGULATOR CUER"/>
    <property type="match status" value="1"/>
</dbReference>
<comment type="subcellular location">
    <subcellularLocation>
        <location evidence="1">Cytoplasm</location>
    </subcellularLocation>
</comment>
<dbReference type="EMBL" id="CAKLDM010000001">
    <property type="protein sequence ID" value="CAH0536935.1"/>
    <property type="molecule type" value="Genomic_DNA"/>
</dbReference>
<evidence type="ECO:0000256" key="2">
    <source>
        <dbReference type="ARBA" id="ARBA00011738"/>
    </source>
</evidence>
<evidence type="ECO:0000256" key="3">
    <source>
        <dbReference type="ARBA" id="ARBA00017250"/>
    </source>
</evidence>
<proteinExistence type="predicted"/>
<gene>
    <name evidence="14" type="primary">cueR</name>
    <name evidence="14" type="ORF">VMF7928_00824</name>
</gene>
<protein>
    <recommendedName>
        <fullName evidence="3">HTH-type transcriptional regulator CueR</fullName>
    </recommendedName>
    <alternativeName>
        <fullName evidence="12">Copper efflux regulator</fullName>
    </alternativeName>
    <alternativeName>
        <fullName evidence="11">Copper export regulator</fullName>
    </alternativeName>
</protein>
<name>A0ABN8E1W0_9VIBR</name>
<reference evidence="14" key="1">
    <citation type="submission" date="2021-11" db="EMBL/GenBank/DDBJ databases">
        <authorList>
            <person name="Rodrigo-Torres L."/>
            <person name="Arahal R. D."/>
            <person name="Lucena T."/>
        </authorList>
    </citation>
    <scope>NUCLEOTIDE SEQUENCE</scope>
    <source>
        <strain evidence="14">CECT 7928</strain>
    </source>
</reference>
<keyword evidence="5" id="KW-0479">Metal-binding</keyword>
<evidence type="ECO:0000313" key="15">
    <source>
        <dbReference type="Proteomes" id="UP000838748"/>
    </source>
</evidence>
<dbReference type="PANTHER" id="PTHR30204">
    <property type="entry name" value="REDOX-CYCLING DRUG-SENSING TRANSCRIPTIONAL ACTIVATOR SOXR"/>
    <property type="match status" value="1"/>
</dbReference>
<evidence type="ECO:0000256" key="12">
    <source>
        <dbReference type="ARBA" id="ARBA00032335"/>
    </source>
</evidence>
<dbReference type="SUPFAM" id="SSF46955">
    <property type="entry name" value="Putative DNA-binding domain"/>
    <property type="match status" value="1"/>
</dbReference>
<comment type="caution">
    <text evidence="14">The sequence shown here is derived from an EMBL/GenBank/DDBJ whole genome shotgun (WGS) entry which is preliminary data.</text>
</comment>